<feature type="active site" evidence="7">
    <location>
        <position position="80"/>
    </location>
</feature>
<organism evidence="9 10">
    <name type="scientific">Croceivirga thetidis</name>
    <dbReference type="NCBI Taxonomy" id="2721623"/>
    <lineage>
        <taxon>Bacteria</taxon>
        <taxon>Pseudomonadati</taxon>
        <taxon>Bacteroidota</taxon>
        <taxon>Flavobacteriia</taxon>
        <taxon>Flavobacteriales</taxon>
        <taxon>Flavobacteriaceae</taxon>
        <taxon>Croceivirga</taxon>
    </lineage>
</organism>
<keyword evidence="7" id="KW-0963">Cytoplasm</keyword>
<feature type="domain" description="Peptidase M20 dimerisation" evidence="8">
    <location>
        <begin position="208"/>
        <end position="306"/>
    </location>
</feature>
<comment type="function">
    <text evidence="7">Cleaves the N-terminal amino acid of tripeptides.</text>
</comment>
<keyword evidence="4 7" id="KW-0378">Hydrolase</keyword>
<evidence type="ECO:0000259" key="8">
    <source>
        <dbReference type="Pfam" id="PF07687"/>
    </source>
</evidence>
<dbReference type="CDD" id="cd03892">
    <property type="entry name" value="M20_peptT"/>
    <property type="match status" value="1"/>
</dbReference>
<dbReference type="Pfam" id="PF07687">
    <property type="entry name" value="M20_dimer"/>
    <property type="match status" value="1"/>
</dbReference>
<evidence type="ECO:0000256" key="3">
    <source>
        <dbReference type="ARBA" id="ARBA00022723"/>
    </source>
</evidence>
<evidence type="ECO:0000313" key="9">
    <source>
        <dbReference type="EMBL" id="NKI32963.1"/>
    </source>
</evidence>
<feature type="binding site" evidence="7">
    <location>
        <position position="78"/>
    </location>
    <ligand>
        <name>Zn(2+)</name>
        <dbReference type="ChEBI" id="CHEBI:29105"/>
        <label>1</label>
    </ligand>
</feature>
<dbReference type="EMBL" id="JAAWWL010000002">
    <property type="protein sequence ID" value="NKI32963.1"/>
    <property type="molecule type" value="Genomic_DNA"/>
</dbReference>
<dbReference type="InterPro" id="IPR011650">
    <property type="entry name" value="Peptidase_M20_dimer"/>
</dbReference>
<dbReference type="SUPFAM" id="SSF55031">
    <property type="entry name" value="Bacterial exopeptidase dimerisation domain"/>
    <property type="match status" value="1"/>
</dbReference>
<keyword evidence="2 7" id="KW-0645">Protease</keyword>
<dbReference type="PANTHER" id="PTHR42994">
    <property type="entry name" value="PEPTIDASE T"/>
    <property type="match status" value="1"/>
</dbReference>
<dbReference type="InterPro" id="IPR010161">
    <property type="entry name" value="Peptidase_M20B"/>
</dbReference>
<dbReference type="PANTHER" id="PTHR42994:SF1">
    <property type="entry name" value="PEPTIDASE T"/>
    <property type="match status" value="1"/>
</dbReference>
<accession>A0ABX1GSN2</accession>
<dbReference type="InterPro" id="IPR036264">
    <property type="entry name" value="Bact_exopeptidase_dim_dom"/>
</dbReference>
<evidence type="ECO:0000256" key="1">
    <source>
        <dbReference type="ARBA" id="ARBA00009692"/>
    </source>
</evidence>
<feature type="binding site" evidence="7">
    <location>
        <position position="379"/>
    </location>
    <ligand>
        <name>Zn(2+)</name>
        <dbReference type="ChEBI" id="CHEBI:29105"/>
        <label>2</label>
    </ligand>
</feature>
<dbReference type="HAMAP" id="MF_00550">
    <property type="entry name" value="Aminopeptidase_M20"/>
    <property type="match status" value="1"/>
</dbReference>
<dbReference type="Gene3D" id="3.30.70.360">
    <property type="match status" value="1"/>
</dbReference>
<feature type="binding site" evidence="7">
    <location>
        <position position="141"/>
    </location>
    <ligand>
        <name>Zn(2+)</name>
        <dbReference type="ChEBI" id="CHEBI:29105"/>
        <label>2</label>
    </ligand>
</feature>
<feature type="binding site" evidence="7">
    <location>
        <position position="176"/>
    </location>
    <ligand>
        <name>Zn(2+)</name>
        <dbReference type="ChEBI" id="CHEBI:29105"/>
        <label>2</label>
    </ligand>
</feature>
<evidence type="ECO:0000256" key="4">
    <source>
        <dbReference type="ARBA" id="ARBA00022801"/>
    </source>
</evidence>
<comment type="similarity">
    <text evidence="1 7">Belongs to the peptidase M20B family.</text>
</comment>
<dbReference type="PROSITE" id="PS00759">
    <property type="entry name" value="ARGE_DAPE_CPG2_2"/>
    <property type="match status" value="1"/>
</dbReference>
<protein>
    <recommendedName>
        <fullName evidence="7">Peptidase T</fullName>
        <ecNumber evidence="7">3.4.11.4</ecNumber>
    </recommendedName>
    <alternativeName>
        <fullName evidence="7">Aminotripeptidase</fullName>
        <shortName evidence="7">Tripeptidase</shortName>
    </alternativeName>
    <alternativeName>
        <fullName evidence="7">Tripeptide aminopeptidase</fullName>
    </alternativeName>
</protein>
<dbReference type="NCBIfam" id="TIGR01882">
    <property type="entry name" value="peptidase-T"/>
    <property type="match status" value="1"/>
</dbReference>
<dbReference type="EC" id="3.4.11.4" evidence="7"/>
<evidence type="ECO:0000256" key="5">
    <source>
        <dbReference type="ARBA" id="ARBA00022833"/>
    </source>
</evidence>
<sequence length="408" mass="45772">MEKLLPRFLDFVRIDTQSDPNSDSTPSTDKQWVLAKKLVLELHQIGLEEVSIDENGYIMGTLPSNIDKEVPTIGFISHYDTSPDFTAENVNPQLVENYDGGPILLDEKEGIVLDPDYFEELRQYVGQTLITTDGKTLLGADDKAGVAEIITAMEYLATNKEIKHGKIRVGFTPDEEIGRGAHKFDVKKFDARWAYTIDGSELGELEFENFNAASAKVTFKGKSVHPGYAKGKMVNSILLANAFLSLLPPHEVPEKTDGRQGFFHVHDISGTIEHSEIELIIRDHDEEQFEARKTLLQDIVQKLKEKHGDVVDLEIKDQYKNMQEKIEPVFHIVEIAEDAMMKLGIKPIIKPIRGGTDGSQLSFMGLPCPNIFAGGHNFHGKYEYIPLESMQKAVLTIAKICELTAERF</sequence>
<dbReference type="InterPro" id="IPR002933">
    <property type="entry name" value="Peptidase_M20"/>
</dbReference>
<dbReference type="GO" id="GO:0045148">
    <property type="term" value="F:tripeptide aminopeptidase activity"/>
    <property type="evidence" value="ECO:0007669"/>
    <property type="project" value="UniProtKB-EC"/>
</dbReference>
<dbReference type="NCBIfam" id="NF003976">
    <property type="entry name" value="PRK05469.1"/>
    <property type="match status" value="1"/>
</dbReference>
<comment type="subcellular location">
    <subcellularLocation>
        <location evidence="7">Cytoplasm</location>
    </subcellularLocation>
</comment>
<dbReference type="PIRSF" id="PIRSF037215">
    <property type="entry name" value="Peptidase_M20B"/>
    <property type="match status" value="1"/>
</dbReference>
<dbReference type="InterPro" id="IPR001261">
    <property type="entry name" value="ArgE/DapE_CS"/>
</dbReference>
<feature type="binding site" evidence="7">
    <location>
        <position position="141"/>
    </location>
    <ligand>
        <name>Zn(2+)</name>
        <dbReference type="ChEBI" id="CHEBI:29105"/>
        <label>1</label>
    </ligand>
</feature>
<gene>
    <name evidence="7 9" type="primary">pepT</name>
    <name evidence="9" type="ORF">HCU67_13480</name>
</gene>
<keyword evidence="7 9" id="KW-0031">Aminopeptidase</keyword>
<dbReference type="Gene3D" id="3.40.630.10">
    <property type="entry name" value="Zn peptidases"/>
    <property type="match status" value="1"/>
</dbReference>
<keyword evidence="6 7" id="KW-0482">Metalloprotease</keyword>
<keyword evidence="5 7" id="KW-0862">Zinc</keyword>
<evidence type="ECO:0000256" key="6">
    <source>
        <dbReference type="ARBA" id="ARBA00023049"/>
    </source>
</evidence>
<evidence type="ECO:0000256" key="2">
    <source>
        <dbReference type="ARBA" id="ARBA00022670"/>
    </source>
</evidence>
<proteinExistence type="inferred from homology"/>
<dbReference type="NCBIfam" id="NF009920">
    <property type="entry name" value="PRK13381.1"/>
    <property type="match status" value="1"/>
</dbReference>
<dbReference type="Pfam" id="PF01546">
    <property type="entry name" value="Peptidase_M20"/>
    <property type="match status" value="1"/>
</dbReference>
<dbReference type="RefSeq" id="WP_168553121.1">
    <property type="nucleotide sequence ID" value="NZ_JAAWWL010000002.1"/>
</dbReference>
<comment type="catalytic activity">
    <reaction evidence="7">
        <text>Release of the N-terminal residue from a tripeptide.</text>
        <dbReference type="EC" id="3.4.11.4"/>
    </reaction>
</comment>
<evidence type="ECO:0000256" key="7">
    <source>
        <dbReference type="HAMAP-Rule" id="MF_00550"/>
    </source>
</evidence>
<dbReference type="Proteomes" id="UP000718451">
    <property type="component" value="Unassembled WGS sequence"/>
</dbReference>
<keyword evidence="10" id="KW-1185">Reference proteome</keyword>
<reference evidence="9 10" key="1">
    <citation type="submission" date="2020-04" db="EMBL/GenBank/DDBJ databases">
        <authorList>
            <person name="Yoon J."/>
        </authorList>
    </citation>
    <scope>NUCLEOTIDE SEQUENCE [LARGE SCALE GENOMIC DNA]</scope>
    <source>
        <strain evidence="9 10">DJ-13</strain>
    </source>
</reference>
<dbReference type="SUPFAM" id="SSF53187">
    <property type="entry name" value="Zn-dependent exopeptidases"/>
    <property type="match status" value="1"/>
</dbReference>
<evidence type="ECO:0000313" key="10">
    <source>
        <dbReference type="Proteomes" id="UP000718451"/>
    </source>
</evidence>
<dbReference type="PROSITE" id="PS00758">
    <property type="entry name" value="ARGE_DAPE_CPG2_1"/>
    <property type="match status" value="1"/>
</dbReference>
<comment type="caution">
    <text evidence="9">The sequence shown here is derived from an EMBL/GenBank/DDBJ whole genome shotgun (WGS) entry which is preliminary data.</text>
</comment>
<feature type="active site" description="Proton acceptor" evidence="7">
    <location>
        <position position="175"/>
    </location>
</feature>
<feature type="binding site" evidence="7">
    <location>
        <position position="198"/>
    </location>
    <ligand>
        <name>Zn(2+)</name>
        <dbReference type="ChEBI" id="CHEBI:29105"/>
        <label>1</label>
    </ligand>
</feature>
<name>A0ABX1GSN2_9FLAO</name>
<keyword evidence="3 7" id="KW-0479">Metal-binding</keyword>
<comment type="cofactor">
    <cofactor evidence="7">
        <name>Zn(2+)</name>
        <dbReference type="ChEBI" id="CHEBI:29105"/>
    </cofactor>
    <text evidence="7">Binds 2 Zn(2+) ions per subunit.</text>
</comment>